<organism evidence="2 3">
    <name type="scientific">Cymbomonas tetramitiformis</name>
    <dbReference type="NCBI Taxonomy" id="36881"/>
    <lineage>
        <taxon>Eukaryota</taxon>
        <taxon>Viridiplantae</taxon>
        <taxon>Chlorophyta</taxon>
        <taxon>Pyramimonadophyceae</taxon>
        <taxon>Pyramimonadales</taxon>
        <taxon>Pyramimonadaceae</taxon>
        <taxon>Cymbomonas</taxon>
    </lineage>
</organism>
<feature type="coiled-coil region" evidence="1">
    <location>
        <begin position="13"/>
        <end position="40"/>
    </location>
</feature>
<keyword evidence="3" id="KW-1185">Reference proteome</keyword>
<comment type="caution">
    <text evidence="2">The sequence shown here is derived from an EMBL/GenBank/DDBJ whole genome shotgun (WGS) entry which is preliminary data.</text>
</comment>
<evidence type="ECO:0000313" key="3">
    <source>
        <dbReference type="Proteomes" id="UP001190700"/>
    </source>
</evidence>
<evidence type="ECO:0000256" key="1">
    <source>
        <dbReference type="SAM" id="Coils"/>
    </source>
</evidence>
<gene>
    <name evidence="2" type="ORF">CYMTET_8728</name>
</gene>
<accession>A0AAE0LG76</accession>
<keyword evidence="1" id="KW-0175">Coiled coil</keyword>
<proteinExistence type="predicted"/>
<reference evidence="2 3" key="1">
    <citation type="journal article" date="2015" name="Genome Biol. Evol.">
        <title>Comparative Genomics of a Bacterivorous Green Alga Reveals Evolutionary Causalities and Consequences of Phago-Mixotrophic Mode of Nutrition.</title>
        <authorList>
            <person name="Burns J.A."/>
            <person name="Paasch A."/>
            <person name="Narechania A."/>
            <person name="Kim E."/>
        </authorList>
    </citation>
    <scope>NUCLEOTIDE SEQUENCE [LARGE SCALE GENOMIC DNA]</scope>
    <source>
        <strain evidence="2 3">PLY_AMNH</strain>
    </source>
</reference>
<dbReference type="AlphaFoldDB" id="A0AAE0LG76"/>
<evidence type="ECO:0000313" key="2">
    <source>
        <dbReference type="EMBL" id="KAK3283580.1"/>
    </source>
</evidence>
<dbReference type="EMBL" id="LGRX02002710">
    <property type="protein sequence ID" value="KAK3283580.1"/>
    <property type="molecule type" value="Genomic_DNA"/>
</dbReference>
<dbReference type="Proteomes" id="UP001190700">
    <property type="component" value="Unassembled WGS sequence"/>
</dbReference>
<protein>
    <submittedName>
        <fullName evidence="2">Uncharacterized protein</fullName>
    </submittedName>
</protein>
<sequence length="166" mass="18395">MEALLAQQTAALHNNMMQQMKDLNTRVEVAEEVAAKAVSQAGGTAQSGDADLEALKHLPYVPQVVGNPFPVRPATLEIDMPKMYDLYNNKTYDALSKHTNSSMHYEQLVLAPALSYMHDAIVYSEGTMDLLMDEKDPPSMEELGERVYTAHNTFKAFSPFSAIATR</sequence>
<name>A0AAE0LG76_9CHLO</name>